<proteinExistence type="predicted"/>
<protein>
    <submittedName>
        <fullName evidence="1">Uncharacterized protein</fullName>
    </submittedName>
</protein>
<evidence type="ECO:0000313" key="1">
    <source>
        <dbReference type="EMBL" id="KRZ54657.1"/>
    </source>
</evidence>
<accession>A0A0V1L5B4</accession>
<dbReference type="EMBL" id="JYDW01000133">
    <property type="protein sequence ID" value="KRZ54657.1"/>
    <property type="molecule type" value="Genomic_DNA"/>
</dbReference>
<organism evidence="1 2">
    <name type="scientific">Trichinella nativa</name>
    <dbReference type="NCBI Taxonomy" id="6335"/>
    <lineage>
        <taxon>Eukaryota</taxon>
        <taxon>Metazoa</taxon>
        <taxon>Ecdysozoa</taxon>
        <taxon>Nematoda</taxon>
        <taxon>Enoplea</taxon>
        <taxon>Dorylaimia</taxon>
        <taxon>Trichinellida</taxon>
        <taxon>Trichinellidae</taxon>
        <taxon>Trichinella</taxon>
    </lineage>
</organism>
<dbReference type="AlphaFoldDB" id="A0A0V1L5B4"/>
<comment type="caution">
    <text evidence="1">The sequence shown here is derived from an EMBL/GenBank/DDBJ whole genome shotgun (WGS) entry which is preliminary data.</text>
</comment>
<sequence length="96" mass="11226">MDYNYAFFRRCAVYLYIYIKTFPLSSEKRTKAPPVPRKTLLNAPLNKALKPSCVMIFFAQSHVFLYKISLRPDCIIIRRRTVSHGYDVIPLHTVTT</sequence>
<dbReference type="Proteomes" id="UP000054721">
    <property type="component" value="Unassembled WGS sequence"/>
</dbReference>
<dbReference type="OrthoDB" id="1732493at2759"/>
<gene>
    <name evidence="1" type="ORF">T02_12945</name>
</gene>
<name>A0A0V1L5B4_9BILA</name>
<reference evidence="1 2" key="1">
    <citation type="submission" date="2015-05" db="EMBL/GenBank/DDBJ databases">
        <title>Evolution of Trichinella species and genotypes.</title>
        <authorList>
            <person name="Korhonen P.K."/>
            <person name="Edoardo P."/>
            <person name="Giuseppe L.R."/>
            <person name="Gasser R.B."/>
        </authorList>
    </citation>
    <scope>NUCLEOTIDE SEQUENCE [LARGE SCALE GENOMIC DNA]</scope>
    <source>
        <strain evidence="1">ISS10</strain>
    </source>
</reference>
<evidence type="ECO:0000313" key="2">
    <source>
        <dbReference type="Proteomes" id="UP000054721"/>
    </source>
</evidence>
<keyword evidence="2" id="KW-1185">Reference proteome</keyword>